<dbReference type="Gene3D" id="3.10.105.10">
    <property type="entry name" value="Dipeptide-binding Protein, Domain 3"/>
    <property type="match status" value="1"/>
</dbReference>
<dbReference type="AlphaFoldDB" id="X1J8L1"/>
<feature type="non-terminal residue" evidence="6">
    <location>
        <position position="261"/>
    </location>
</feature>
<keyword evidence="4" id="KW-0732">Signal</keyword>
<feature type="non-terminal residue" evidence="6">
    <location>
        <position position="1"/>
    </location>
</feature>
<sequence>YLREDVSFHDGRQVTAEDFKYSWERACKPETGSQTAAAYLGDIVGAEEVLSGASEDMSGVRVLGDFILEVTIDSPKSYFLSKLTYSTAFVLDRADVESGVGWWRQPNSTGPFKLKQWQENALLILERNELYYGELAKVEQVVFQLWGGVPMNMYEMGEIDVTGVGIAYTEKVTDEAGPFYQELSIVPELSFYYIGFNTAEPPFDDVNIRRAFSLAIDKDKLISLVFAGTMQPAYGILPPGIPGYNEELVGLDYDVEEAREL</sequence>
<comment type="caution">
    <text evidence="6">The sequence shown here is derived from an EMBL/GenBank/DDBJ whole genome shotgun (WGS) entry which is preliminary data.</text>
</comment>
<organism evidence="6">
    <name type="scientific">marine sediment metagenome</name>
    <dbReference type="NCBI Taxonomy" id="412755"/>
    <lineage>
        <taxon>unclassified sequences</taxon>
        <taxon>metagenomes</taxon>
        <taxon>ecological metagenomes</taxon>
    </lineage>
</organism>
<comment type="subcellular location">
    <subcellularLocation>
        <location evidence="1">Cell envelope</location>
    </subcellularLocation>
</comment>
<evidence type="ECO:0000313" key="6">
    <source>
        <dbReference type="EMBL" id="GAH66093.1"/>
    </source>
</evidence>
<accession>X1J8L1</accession>
<keyword evidence="3" id="KW-0813">Transport</keyword>
<dbReference type="GO" id="GO:0030313">
    <property type="term" value="C:cell envelope"/>
    <property type="evidence" value="ECO:0007669"/>
    <property type="project" value="UniProtKB-SubCell"/>
</dbReference>
<dbReference type="Gene3D" id="3.90.76.10">
    <property type="entry name" value="Dipeptide-binding Protein, Domain 1"/>
    <property type="match status" value="1"/>
</dbReference>
<evidence type="ECO:0000259" key="5">
    <source>
        <dbReference type="Pfam" id="PF00496"/>
    </source>
</evidence>
<evidence type="ECO:0000256" key="1">
    <source>
        <dbReference type="ARBA" id="ARBA00004196"/>
    </source>
</evidence>
<reference evidence="6" key="1">
    <citation type="journal article" date="2014" name="Front. Microbiol.">
        <title>High frequency of phylogenetically diverse reductive dehalogenase-homologous genes in deep subseafloor sedimentary metagenomes.</title>
        <authorList>
            <person name="Kawai M."/>
            <person name="Futagami T."/>
            <person name="Toyoda A."/>
            <person name="Takaki Y."/>
            <person name="Nishi S."/>
            <person name="Hori S."/>
            <person name="Arai W."/>
            <person name="Tsubouchi T."/>
            <person name="Morono Y."/>
            <person name="Uchiyama I."/>
            <person name="Ito T."/>
            <person name="Fujiyama A."/>
            <person name="Inagaki F."/>
            <person name="Takami H."/>
        </authorList>
    </citation>
    <scope>NUCLEOTIDE SEQUENCE</scope>
    <source>
        <strain evidence="6">Expedition CK06-06</strain>
    </source>
</reference>
<dbReference type="Pfam" id="PF00496">
    <property type="entry name" value="SBP_bac_5"/>
    <property type="match status" value="1"/>
</dbReference>
<dbReference type="Gene3D" id="3.40.190.10">
    <property type="entry name" value="Periplasmic binding protein-like II"/>
    <property type="match status" value="1"/>
</dbReference>
<dbReference type="InterPro" id="IPR039424">
    <property type="entry name" value="SBP_5"/>
</dbReference>
<dbReference type="PANTHER" id="PTHR30290:SF10">
    <property type="entry name" value="PERIPLASMIC OLIGOPEPTIDE-BINDING PROTEIN-RELATED"/>
    <property type="match status" value="1"/>
</dbReference>
<dbReference type="GO" id="GO:1904680">
    <property type="term" value="F:peptide transmembrane transporter activity"/>
    <property type="evidence" value="ECO:0007669"/>
    <property type="project" value="TreeGrafter"/>
</dbReference>
<dbReference type="GO" id="GO:0015833">
    <property type="term" value="P:peptide transport"/>
    <property type="evidence" value="ECO:0007669"/>
    <property type="project" value="TreeGrafter"/>
</dbReference>
<comment type="similarity">
    <text evidence="2">Belongs to the bacterial solute-binding protein 5 family.</text>
</comment>
<name>X1J8L1_9ZZZZ</name>
<evidence type="ECO:0000256" key="4">
    <source>
        <dbReference type="ARBA" id="ARBA00022729"/>
    </source>
</evidence>
<gene>
    <name evidence="6" type="ORF">S03H2_50534</name>
</gene>
<feature type="domain" description="Solute-binding protein family 5" evidence="5">
    <location>
        <begin position="1"/>
        <end position="261"/>
    </location>
</feature>
<proteinExistence type="inferred from homology"/>
<protein>
    <recommendedName>
        <fullName evidence="5">Solute-binding protein family 5 domain-containing protein</fullName>
    </recommendedName>
</protein>
<dbReference type="PANTHER" id="PTHR30290">
    <property type="entry name" value="PERIPLASMIC BINDING COMPONENT OF ABC TRANSPORTER"/>
    <property type="match status" value="1"/>
</dbReference>
<dbReference type="EMBL" id="BARU01032004">
    <property type="protein sequence ID" value="GAH66093.1"/>
    <property type="molecule type" value="Genomic_DNA"/>
</dbReference>
<evidence type="ECO:0000256" key="3">
    <source>
        <dbReference type="ARBA" id="ARBA00022448"/>
    </source>
</evidence>
<evidence type="ECO:0000256" key="2">
    <source>
        <dbReference type="ARBA" id="ARBA00005695"/>
    </source>
</evidence>
<dbReference type="InterPro" id="IPR000914">
    <property type="entry name" value="SBP_5_dom"/>
</dbReference>
<dbReference type="SUPFAM" id="SSF53850">
    <property type="entry name" value="Periplasmic binding protein-like II"/>
    <property type="match status" value="1"/>
</dbReference>